<feature type="chain" id="PRO_5017576044" evidence="1">
    <location>
        <begin position="22"/>
        <end position="193"/>
    </location>
</feature>
<reference evidence="4" key="1">
    <citation type="submission" date="2018-08" db="EMBL/GenBank/DDBJ databases">
        <authorList>
            <person name="Zhang J."/>
            <person name="Du Z.-J."/>
        </authorList>
    </citation>
    <scope>NUCLEOTIDE SEQUENCE [LARGE SCALE GENOMIC DNA]</scope>
    <source>
        <strain evidence="4">KCTC 52655</strain>
    </source>
</reference>
<evidence type="ECO:0000313" key="3">
    <source>
        <dbReference type="EMBL" id="RDV28996.1"/>
    </source>
</evidence>
<protein>
    <submittedName>
        <fullName evidence="3">BON domain-containing protein</fullName>
    </submittedName>
</protein>
<dbReference type="PANTHER" id="PTHR34606">
    <property type="entry name" value="BON DOMAIN-CONTAINING PROTEIN"/>
    <property type="match status" value="1"/>
</dbReference>
<dbReference type="Proteomes" id="UP000256561">
    <property type="component" value="Unassembled WGS sequence"/>
</dbReference>
<dbReference type="PROSITE" id="PS50914">
    <property type="entry name" value="BON"/>
    <property type="match status" value="2"/>
</dbReference>
<feature type="signal peptide" evidence="1">
    <location>
        <begin position="1"/>
        <end position="21"/>
    </location>
</feature>
<sequence>MNITRLTACFLALFALTQLQGCAVVAVGAAGAVTAKVAKDRRTVGVQLDDQNAETQVAYQWSKSEALKQHANLQVDVYNGIALLTGQAPNQTLINEAVAGAQKIGYIKKIHNQIRLGTPIDATDQANDIWLASKVRTQLVVDERVPKLQVTVVVQNAEVFLIGRVNNQEATAAVDIARNVDGVSRVIRAFEIM</sequence>
<dbReference type="Pfam" id="PF04972">
    <property type="entry name" value="BON"/>
    <property type="match status" value="2"/>
</dbReference>
<evidence type="ECO:0000313" key="4">
    <source>
        <dbReference type="Proteomes" id="UP000256561"/>
    </source>
</evidence>
<evidence type="ECO:0000259" key="2">
    <source>
        <dbReference type="PROSITE" id="PS50914"/>
    </source>
</evidence>
<dbReference type="PANTHER" id="PTHR34606:SF4">
    <property type="entry name" value="OUTER MEMBRANE LIPOPROTEIN DOLP"/>
    <property type="match status" value="1"/>
</dbReference>
<keyword evidence="1" id="KW-0732">Signal</keyword>
<accession>A0A3D8MEF3</accession>
<feature type="domain" description="BON" evidence="2">
    <location>
        <begin position="49"/>
        <end position="118"/>
    </location>
</feature>
<comment type="caution">
    <text evidence="3">The sequence shown here is derived from an EMBL/GenBank/DDBJ whole genome shotgun (WGS) entry which is preliminary data.</text>
</comment>
<gene>
    <name evidence="3" type="ORF">DXV75_00570</name>
</gene>
<keyword evidence="4" id="KW-1185">Reference proteome</keyword>
<dbReference type="RefSeq" id="WP_115591287.1">
    <property type="nucleotide sequence ID" value="NZ_QRHA01000001.1"/>
</dbReference>
<dbReference type="InterPro" id="IPR007055">
    <property type="entry name" value="BON_dom"/>
</dbReference>
<proteinExistence type="predicted"/>
<evidence type="ECO:0000256" key="1">
    <source>
        <dbReference type="SAM" id="SignalP"/>
    </source>
</evidence>
<dbReference type="EMBL" id="QRHA01000001">
    <property type="protein sequence ID" value="RDV28996.1"/>
    <property type="molecule type" value="Genomic_DNA"/>
</dbReference>
<dbReference type="AlphaFoldDB" id="A0A3D8MEF3"/>
<dbReference type="InterPro" id="IPR051686">
    <property type="entry name" value="Lipoprotein_DolP"/>
</dbReference>
<name>A0A3D8MEF3_9ALTE</name>
<dbReference type="OrthoDB" id="9783990at2"/>
<organism evidence="3 4">
    <name type="scientific">Alteromonas aestuariivivens</name>
    <dbReference type="NCBI Taxonomy" id="1938339"/>
    <lineage>
        <taxon>Bacteria</taxon>
        <taxon>Pseudomonadati</taxon>
        <taxon>Pseudomonadota</taxon>
        <taxon>Gammaproteobacteria</taxon>
        <taxon>Alteromonadales</taxon>
        <taxon>Alteromonadaceae</taxon>
        <taxon>Alteromonas/Salinimonas group</taxon>
        <taxon>Alteromonas</taxon>
    </lineage>
</organism>
<feature type="domain" description="BON" evidence="2">
    <location>
        <begin position="127"/>
        <end position="193"/>
    </location>
</feature>